<protein>
    <submittedName>
        <fullName evidence="7">Putative DNA primase/helicase</fullName>
    </submittedName>
</protein>
<accession>A0A1G6XPW9</accession>
<dbReference type="PROSITE" id="PS51206">
    <property type="entry name" value="SF3_HELICASE_1"/>
    <property type="match status" value="1"/>
</dbReference>
<dbReference type="InterPro" id="IPR045455">
    <property type="entry name" value="NrS-1_pol-like_helicase"/>
</dbReference>
<evidence type="ECO:0000256" key="1">
    <source>
        <dbReference type="ARBA" id="ARBA00022741"/>
    </source>
</evidence>
<keyword evidence="1" id="KW-0547">Nucleotide-binding</keyword>
<feature type="compositionally biased region" description="Basic and acidic residues" evidence="5">
    <location>
        <begin position="1180"/>
        <end position="1191"/>
    </location>
</feature>
<dbReference type="InterPro" id="IPR004968">
    <property type="entry name" value="DNA_primase/NTPase_C"/>
</dbReference>
<feature type="region of interest" description="Disordered" evidence="5">
    <location>
        <begin position="520"/>
        <end position="539"/>
    </location>
</feature>
<name>A0A1G6XPW9_9EURY</name>
<gene>
    <name evidence="7" type="ORF">SAMN05192552_105020</name>
</gene>
<dbReference type="PANTHER" id="PTHR35372:SF2">
    <property type="entry name" value="SF3 HELICASE DOMAIN-CONTAINING PROTEIN"/>
    <property type="match status" value="1"/>
</dbReference>
<proteinExistence type="predicted"/>
<keyword evidence="2" id="KW-0378">Hydrolase</keyword>
<dbReference type="InterPro" id="IPR014015">
    <property type="entry name" value="Helicase_SF3_DNA-vir"/>
</dbReference>
<dbReference type="InterPro" id="IPR014818">
    <property type="entry name" value="Phage/plasmid_primase_P4_C"/>
</dbReference>
<dbReference type="InterPro" id="IPR006500">
    <property type="entry name" value="Helicase_put_C_phage/plasmid"/>
</dbReference>
<dbReference type="Gene3D" id="3.40.50.300">
    <property type="entry name" value="P-loop containing nucleotide triphosphate hydrolases"/>
    <property type="match status" value="1"/>
</dbReference>
<dbReference type="GO" id="GO:0005524">
    <property type="term" value="F:ATP binding"/>
    <property type="evidence" value="ECO:0007669"/>
    <property type="project" value="UniProtKB-KW"/>
</dbReference>
<organism evidence="7 8">
    <name type="scientific">Natrinema hispanicum</name>
    <dbReference type="NCBI Taxonomy" id="392421"/>
    <lineage>
        <taxon>Archaea</taxon>
        <taxon>Methanobacteriati</taxon>
        <taxon>Methanobacteriota</taxon>
        <taxon>Stenosarchaea group</taxon>
        <taxon>Halobacteria</taxon>
        <taxon>Halobacteriales</taxon>
        <taxon>Natrialbaceae</taxon>
        <taxon>Natrinema</taxon>
    </lineage>
</organism>
<feature type="region of interest" description="Disordered" evidence="5">
    <location>
        <begin position="1138"/>
        <end position="1204"/>
    </location>
</feature>
<dbReference type="SMART" id="SM00885">
    <property type="entry name" value="D5_N"/>
    <property type="match status" value="1"/>
</dbReference>
<evidence type="ECO:0000313" key="7">
    <source>
        <dbReference type="EMBL" id="SDD80228.1"/>
    </source>
</evidence>
<dbReference type="GO" id="GO:0004386">
    <property type="term" value="F:helicase activity"/>
    <property type="evidence" value="ECO:0007669"/>
    <property type="project" value="UniProtKB-KW"/>
</dbReference>
<reference evidence="7 8" key="1">
    <citation type="submission" date="2016-10" db="EMBL/GenBank/DDBJ databases">
        <authorList>
            <person name="Varghese N."/>
            <person name="Submissions S."/>
        </authorList>
    </citation>
    <scope>NUCLEOTIDE SEQUENCE [LARGE SCALE GENOMIC DNA]</scope>
    <source>
        <strain evidence="7 8">CDM_1</strain>
    </source>
</reference>
<dbReference type="Proteomes" id="UP000324021">
    <property type="component" value="Unassembled WGS sequence"/>
</dbReference>
<feature type="domain" description="SF3 helicase" evidence="6">
    <location>
        <begin position="731"/>
        <end position="887"/>
    </location>
</feature>
<dbReference type="PANTHER" id="PTHR35372">
    <property type="entry name" value="ATP BINDING PROTEIN-RELATED"/>
    <property type="match status" value="1"/>
</dbReference>
<dbReference type="GO" id="GO:0016787">
    <property type="term" value="F:hydrolase activity"/>
    <property type="evidence" value="ECO:0007669"/>
    <property type="project" value="UniProtKB-KW"/>
</dbReference>
<dbReference type="Pfam" id="PF08706">
    <property type="entry name" value="D5_N"/>
    <property type="match status" value="1"/>
</dbReference>
<keyword evidence="3 7" id="KW-0347">Helicase</keyword>
<keyword evidence="4" id="KW-0067">ATP-binding</keyword>
<evidence type="ECO:0000256" key="4">
    <source>
        <dbReference type="ARBA" id="ARBA00022840"/>
    </source>
</evidence>
<dbReference type="InterPro" id="IPR027417">
    <property type="entry name" value="P-loop_NTPase"/>
</dbReference>
<dbReference type="EMBL" id="FMZP01000050">
    <property type="protein sequence ID" value="SDD80228.1"/>
    <property type="molecule type" value="Genomic_DNA"/>
</dbReference>
<evidence type="ECO:0000256" key="2">
    <source>
        <dbReference type="ARBA" id="ARBA00022801"/>
    </source>
</evidence>
<dbReference type="Pfam" id="PF03288">
    <property type="entry name" value="Pox_D5"/>
    <property type="match status" value="1"/>
</dbReference>
<dbReference type="RefSeq" id="WP_149782606.1">
    <property type="nucleotide sequence ID" value="NZ_FMZP01000050.1"/>
</dbReference>
<dbReference type="NCBIfam" id="TIGR01613">
    <property type="entry name" value="primase_Cterm"/>
    <property type="match status" value="1"/>
</dbReference>
<evidence type="ECO:0000256" key="3">
    <source>
        <dbReference type="ARBA" id="ARBA00022806"/>
    </source>
</evidence>
<dbReference type="SUPFAM" id="SSF52540">
    <property type="entry name" value="P-loop containing nucleoside triphosphate hydrolases"/>
    <property type="match status" value="1"/>
</dbReference>
<sequence length="1286" mass="143381">MSDLSVGEIREHYRKVSTVYDELGDIANNPTLVKNDHYGWYIKRDNDDVDELEEGWTQRGRVATADDYSEIVDRISRSLYAITTYKKPDVVARERPCRYNPDDGTTEWLGDETPTPEWGDVVGLPAWGDIDLADELKGERETLSAEKRETVERTLDAYIGEFAALYGGNRDAIMALDSVGGAYIFGPPEATIPIARLFKDDENASARVFEELNERINGYLREAEQRVNDRVTGASDVIHPDWVNNANRAYKAPLSIHSSHDAVVTPIDTENVEYTYTPIDAVGETTISTAVEWAEQFTAVEHTDLASELVATLWPEYTDENPDWKAALEEWVGDEREREKAEQRRREKAERERAKRLQELETTVTGQDVTPHYADVDAALDNVDTAEIIRHYACDAWDTGDSTGANKTEFNPSWRQSTSGSSCYVDHSANTFGDPGDGGGGYAAKAMALGERIITDASTPLRGEKWAKAVDALRSKAGENIPVHIPGKGSQKRSGGEYDQTPHWAVVKAAVTLGVCDPDDLEEREADDGGTYPGLPDKETYNATLDELEDRGIEHGRERYVTEKRVNAGAVTWKEVRDLYSDPETPSNFARHAAVIKLLTENEYVTTRDTEEIYAYYAPDGVFERGGERDIEHTLQRELGPHYTQHEKREILGHIRARTYVDRDEFDAGEFDADLVCLGNGVYDFDEGKLREHDPKYIFTNSIPWDYPEDPDDAECPAIEEFMDDITQREADKLTMYEFIGHALLPHYDYKAFMVLFGPGDNGKTTFYNVVEQLLGGQENISAAEMAEIAGNRFRAETIIGNYANIAAEMNARKIDDMGMIKKMTGGDTFQVEPKGKPAYEVQNTATMMFGCNEPPVLPERGRKIATRLYPIELPYEFKNDPNPNNPFEKQGRPQSELLEEITTESEMQGLLVKALEGAHRLIERNGEFSLPETAEERMELYEQHSDPIKQFSVKCLENEAGKRVAKDDVYNVYVEFCRETDAKTTSKSVFFKKLRQTTFSYSETRPRADSDAERKTYLDNAMFAEQAARYTNEVLFEYDETEQIDETDSDDPDAIATIDTGRQRAFTATVAAVSEGEYSRKAQGTLKGPHGTYIGFVVPGGNHNPLEAKQGKTFRFENVTVRTDDDGLKEAVINDAATVTAGEMSPLDGDDDNDGGTQQVATATDGGSGATESSETDETAARDDSDRDTPADTPTDADADETAVRTADIDTAFELPEPDETGALADARRLYVILRENNGRMSRSDLFGRAAKVYDIAPDDAEQALEKGCEKGLLTDAGGDIIKSV</sequence>
<dbReference type="InterPro" id="IPR051620">
    <property type="entry name" value="ORF904-like_C"/>
</dbReference>
<evidence type="ECO:0000259" key="6">
    <source>
        <dbReference type="PROSITE" id="PS51206"/>
    </source>
</evidence>
<feature type="region of interest" description="Disordered" evidence="5">
    <location>
        <begin position="333"/>
        <end position="354"/>
    </location>
</feature>
<dbReference type="Pfam" id="PF19263">
    <property type="entry name" value="DUF5906"/>
    <property type="match status" value="1"/>
</dbReference>
<evidence type="ECO:0000256" key="5">
    <source>
        <dbReference type="SAM" id="MobiDB-lite"/>
    </source>
</evidence>
<evidence type="ECO:0000313" key="8">
    <source>
        <dbReference type="Proteomes" id="UP000324021"/>
    </source>
</evidence>